<dbReference type="GO" id="GO:0046872">
    <property type="term" value="F:metal ion binding"/>
    <property type="evidence" value="ECO:0007669"/>
    <property type="project" value="UniProtKB-KW"/>
</dbReference>
<evidence type="ECO:0000259" key="5">
    <source>
        <dbReference type="SMART" id="SM00849"/>
    </source>
</evidence>
<dbReference type="AlphaFoldDB" id="A0A8J7TK27"/>
<dbReference type="Gene3D" id="3.60.15.10">
    <property type="entry name" value="Ribonuclease Z/Hydroxyacylglutathione hydrolase-like"/>
    <property type="match status" value="1"/>
</dbReference>
<evidence type="ECO:0000256" key="3">
    <source>
        <dbReference type="ARBA" id="ARBA00022801"/>
    </source>
</evidence>
<dbReference type="Pfam" id="PF00753">
    <property type="entry name" value="Lactamase_B"/>
    <property type="match status" value="1"/>
</dbReference>
<proteinExistence type="inferred from homology"/>
<dbReference type="InterPro" id="IPR036866">
    <property type="entry name" value="RibonucZ/Hydroxyglut_hydro"/>
</dbReference>
<keyword evidence="2" id="KW-0479">Metal-binding</keyword>
<dbReference type="InterPro" id="IPR001279">
    <property type="entry name" value="Metallo-B-lactamas"/>
</dbReference>
<keyword evidence="3" id="KW-0378">Hydrolase</keyword>
<dbReference type="GO" id="GO:0016787">
    <property type="term" value="F:hydrolase activity"/>
    <property type="evidence" value="ECO:0007669"/>
    <property type="project" value="UniProtKB-KW"/>
</dbReference>
<evidence type="ECO:0000256" key="1">
    <source>
        <dbReference type="ARBA" id="ARBA00007749"/>
    </source>
</evidence>
<dbReference type="SUPFAM" id="SSF56281">
    <property type="entry name" value="Metallo-hydrolase/oxidoreductase"/>
    <property type="match status" value="1"/>
</dbReference>
<dbReference type="EMBL" id="JAFLCK010000001">
    <property type="protein sequence ID" value="MBN8658974.1"/>
    <property type="molecule type" value="Genomic_DNA"/>
</dbReference>
<dbReference type="PANTHER" id="PTHR42978">
    <property type="entry name" value="QUORUM-QUENCHING LACTONASE YTNP-RELATED-RELATED"/>
    <property type="match status" value="1"/>
</dbReference>
<keyword evidence="4" id="KW-0862">Zinc</keyword>
<dbReference type="Proteomes" id="UP000664277">
    <property type="component" value="Unassembled WGS sequence"/>
</dbReference>
<name>A0A8J7TK27_9BACT</name>
<accession>A0A8J7TK27</accession>
<gene>
    <name evidence="6" type="ORF">J0M35_01320</name>
</gene>
<evidence type="ECO:0000256" key="2">
    <source>
        <dbReference type="ARBA" id="ARBA00022723"/>
    </source>
</evidence>
<comment type="similarity">
    <text evidence="1">Belongs to the metallo-beta-lactamase superfamily.</text>
</comment>
<evidence type="ECO:0000313" key="7">
    <source>
        <dbReference type="Proteomes" id="UP000664277"/>
    </source>
</evidence>
<dbReference type="InterPro" id="IPR051013">
    <property type="entry name" value="MBL_superfamily_lactonases"/>
</dbReference>
<organism evidence="6 7">
    <name type="scientific">Candidatus Obscuribacter phosphatis</name>
    <dbReference type="NCBI Taxonomy" id="1906157"/>
    <lineage>
        <taxon>Bacteria</taxon>
        <taxon>Bacillati</taxon>
        <taxon>Candidatus Melainabacteria</taxon>
        <taxon>Candidatus Obscuribacterales</taxon>
        <taxon>Candidatus Obscuribacteraceae</taxon>
        <taxon>Candidatus Obscuribacter</taxon>
    </lineage>
</organism>
<reference evidence="6" key="1">
    <citation type="submission" date="2021-02" db="EMBL/GenBank/DDBJ databases">
        <title>Genome-Resolved Metagenomics of a Microbial Community Performing Photosynthetic Biological Nutrient Removal.</title>
        <authorList>
            <person name="Mcdaniel E.A."/>
        </authorList>
    </citation>
    <scope>NUCLEOTIDE SEQUENCE</scope>
    <source>
        <strain evidence="6">UWPOB_OBS1</strain>
    </source>
</reference>
<evidence type="ECO:0000256" key="4">
    <source>
        <dbReference type="ARBA" id="ARBA00022833"/>
    </source>
</evidence>
<comment type="caution">
    <text evidence="6">The sequence shown here is derived from an EMBL/GenBank/DDBJ whole genome shotgun (WGS) entry which is preliminary data.</text>
</comment>
<sequence length="292" mass="32633">MKFGDFDLHIIRECTFRLDGGAMFGVVPKTMWGKLTDVDEANRVLLACNLLLVDTGSKKVLVETGMGDRWSDKERQRYDLHTLKAPDMVLSDLGLTPSDIDYVIISHLHFDHAGGATILRDGKLKATYPKARYIVQKGEWEFAFKANARAKASYRPDDFVPLQEAGQLELVDGDYEVCPGVHVQVTGGHTSHHQVVYLQSGAQQAVYFADILPTRSHLSPPWVMGYDHYPLASCDVKSQWLAACASQDYLVIFDHEPGVPWGRVKLKGEKFEFEALPENSLALPASLKTKQN</sequence>
<dbReference type="PANTHER" id="PTHR42978:SF6">
    <property type="entry name" value="QUORUM-QUENCHING LACTONASE YTNP-RELATED"/>
    <property type="match status" value="1"/>
</dbReference>
<protein>
    <submittedName>
        <fullName evidence="6">MBL fold metallo-hydrolase</fullName>
    </submittedName>
</protein>
<evidence type="ECO:0000313" key="6">
    <source>
        <dbReference type="EMBL" id="MBN8658974.1"/>
    </source>
</evidence>
<dbReference type="SMART" id="SM00849">
    <property type="entry name" value="Lactamase_B"/>
    <property type="match status" value="1"/>
</dbReference>
<feature type="domain" description="Metallo-beta-lactamase" evidence="5">
    <location>
        <begin position="47"/>
        <end position="255"/>
    </location>
</feature>